<evidence type="ECO:0000313" key="2">
    <source>
        <dbReference type="Proteomes" id="UP000426027"/>
    </source>
</evidence>
<gene>
    <name evidence="1" type="ORF">GLV81_00865</name>
</gene>
<evidence type="ECO:0000313" key="1">
    <source>
        <dbReference type="EMBL" id="QGW26842.1"/>
    </source>
</evidence>
<sequence length="71" mass="8219">MRPNAKSFEEMDTKWYQYTALSFPADYPIDTWDNTHTGSEKVIEQWNKSGENPNDLKGCKQVVYSNTVKKG</sequence>
<organism evidence="1 2">
    <name type="scientific">Phnomibacter ginsenosidimutans</name>
    <dbReference type="NCBI Taxonomy" id="2676868"/>
    <lineage>
        <taxon>Bacteria</taxon>
        <taxon>Pseudomonadati</taxon>
        <taxon>Bacteroidota</taxon>
        <taxon>Chitinophagia</taxon>
        <taxon>Chitinophagales</taxon>
        <taxon>Chitinophagaceae</taxon>
        <taxon>Phnomibacter</taxon>
    </lineage>
</organism>
<proteinExistence type="predicted"/>
<dbReference type="Proteomes" id="UP000426027">
    <property type="component" value="Chromosome"/>
</dbReference>
<dbReference type="AlphaFoldDB" id="A0A6I6GIX7"/>
<dbReference type="KEGG" id="fls:GLV81_00865"/>
<keyword evidence="2" id="KW-1185">Reference proteome</keyword>
<reference evidence="1 2" key="1">
    <citation type="submission" date="2019-11" db="EMBL/GenBank/DDBJ databases">
        <authorList>
            <person name="Im W.T."/>
        </authorList>
    </citation>
    <scope>NUCLEOTIDE SEQUENCE [LARGE SCALE GENOMIC DNA]</scope>
    <source>
        <strain evidence="1 2">SB-02</strain>
    </source>
</reference>
<name>A0A6I6GIX7_9BACT</name>
<protein>
    <submittedName>
        <fullName evidence="1">Uncharacterized protein</fullName>
    </submittedName>
</protein>
<accession>A0A6I6GIX7</accession>
<dbReference type="RefSeq" id="WP_157475993.1">
    <property type="nucleotide sequence ID" value="NZ_CP046566.1"/>
</dbReference>
<dbReference type="EMBL" id="CP046566">
    <property type="protein sequence ID" value="QGW26842.1"/>
    <property type="molecule type" value="Genomic_DNA"/>
</dbReference>